<feature type="signal peptide" evidence="2">
    <location>
        <begin position="1"/>
        <end position="24"/>
    </location>
</feature>
<feature type="chain" id="PRO_5027851654" evidence="2">
    <location>
        <begin position="25"/>
        <end position="408"/>
    </location>
</feature>
<evidence type="ECO:0000313" key="3">
    <source>
        <dbReference type="Proteomes" id="UP000515160"/>
    </source>
</evidence>
<organism evidence="3 4">
    <name type="scientific">Drosophila albomicans</name>
    <name type="common">Fruit fly</name>
    <dbReference type="NCBI Taxonomy" id="7291"/>
    <lineage>
        <taxon>Eukaryota</taxon>
        <taxon>Metazoa</taxon>
        <taxon>Ecdysozoa</taxon>
        <taxon>Arthropoda</taxon>
        <taxon>Hexapoda</taxon>
        <taxon>Insecta</taxon>
        <taxon>Pterygota</taxon>
        <taxon>Neoptera</taxon>
        <taxon>Endopterygota</taxon>
        <taxon>Diptera</taxon>
        <taxon>Brachycera</taxon>
        <taxon>Muscomorpha</taxon>
        <taxon>Ephydroidea</taxon>
        <taxon>Drosophilidae</taxon>
        <taxon>Drosophila</taxon>
    </lineage>
</organism>
<feature type="region of interest" description="Disordered" evidence="1">
    <location>
        <begin position="334"/>
        <end position="361"/>
    </location>
</feature>
<protein>
    <submittedName>
        <fullName evidence="4">Uncharacterized protein LOC117575988</fullName>
    </submittedName>
</protein>
<reference evidence="4" key="1">
    <citation type="submission" date="2025-08" db="UniProtKB">
        <authorList>
            <consortium name="RefSeq"/>
        </authorList>
    </citation>
    <scope>IDENTIFICATION</scope>
    <source>
        <strain evidence="4">15112-1751.03</strain>
        <tissue evidence="4">Whole Adult</tissue>
    </source>
</reference>
<dbReference type="RefSeq" id="XP_034116375.1">
    <property type="nucleotide sequence ID" value="XM_034260484.2"/>
</dbReference>
<name>A0A6P8XYI2_DROAB</name>
<keyword evidence="2" id="KW-0732">Signal</keyword>
<gene>
    <name evidence="4" type="primary">LOC117575988</name>
</gene>
<evidence type="ECO:0000313" key="4">
    <source>
        <dbReference type="RefSeq" id="XP_034116375.1"/>
    </source>
</evidence>
<dbReference type="GeneID" id="117575988"/>
<dbReference type="Proteomes" id="UP000515160">
    <property type="component" value="Chromosome 2R"/>
</dbReference>
<sequence>MNSAFALLVLITGQLLLASSGVQADRFFAVGERVDGDQLLLKDVQQSRPAGNGDIAAVVFNYNIEEPITYIEITSEENISAEVQFSYSDVLVVGRIRLVKINASYNIEKLDDDEDEVQDVYAAEKTEFDVVIRIYGFNNTKLNVDPALVLNRGTQHKGLMQPLENDKDEEEEADLVGDYADVEDSKDLLSDKIIEIGKRQEGDDLIYQLMQTSSQDGVGNHSVTFYYVDRDYITYVKFILFNHFDNKVNKTPYTAPVVEYSHYTPTTMKATITDYNVKSLFAQMFMYGFRGPGKAPQHYKPYLEETMMQLRSPSPDSPLTPFQHTQVLLIMGGTTKAPLNDDNDDGDDDDDDDDDDNNPKIVQIRPEDMKLDHTPGARSVASPSGVDRHFAMKHNIYALLVLMLFAVA</sequence>
<evidence type="ECO:0000256" key="2">
    <source>
        <dbReference type="SAM" id="SignalP"/>
    </source>
</evidence>
<keyword evidence="3" id="KW-1185">Reference proteome</keyword>
<proteinExistence type="predicted"/>
<feature type="compositionally biased region" description="Acidic residues" evidence="1">
    <location>
        <begin position="341"/>
        <end position="356"/>
    </location>
</feature>
<dbReference type="OrthoDB" id="8043790at2759"/>
<dbReference type="AlphaFoldDB" id="A0A6P8XYI2"/>
<evidence type="ECO:0000256" key="1">
    <source>
        <dbReference type="SAM" id="MobiDB-lite"/>
    </source>
</evidence>
<accession>A0A6P8XYI2</accession>